<evidence type="ECO:0000256" key="2">
    <source>
        <dbReference type="SAM" id="Phobius"/>
    </source>
</evidence>
<reference evidence="4 5" key="1">
    <citation type="journal article" date="2018" name="Sci. Rep.">
        <title>Comparative genomics provides insights into the lifestyle and reveals functional heterogeneity of dark septate endophytic fungi.</title>
        <authorList>
            <person name="Knapp D.G."/>
            <person name="Nemeth J.B."/>
            <person name="Barry K."/>
            <person name="Hainaut M."/>
            <person name="Henrissat B."/>
            <person name="Johnson J."/>
            <person name="Kuo A."/>
            <person name="Lim J.H.P."/>
            <person name="Lipzen A."/>
            <person name="Nolan M."/>
            <person name="Ohm R.A."/>
            <person name="Tamas L."/>
            <person name="Grigoriev I.V."/>
            <person name="Spatafora J.W."/>
            <person name="Nagy L.G."/>
            <person name="Kovacs G.M."/>
        </authorList>
    </citation>
    <scope>NUCLEOTIDE SEQUENCE [LARGE SCALE GENOMIC DNA]</scope>
    <source>
        <strain evidence="4 5">DSE2036</strain>
    </source>
</reference>
<evidence type="ECO:0000256" key="1">
    <source>
        <dbReference type="SAM" id="MobiDB-lite"/>
    </source>
</evidence>
<feature type="transmembrane region" description="Helical" evidence="2">
    <location>
        <begin position="162"/>
        <end position="179"/>
    </location>
</feature>
<dbReference type="InterPro" id="IPR056120">
    <property type="entry name" value="DUF7703"/>
</dbReference>
<keyword evidence="2" id="KW-0812">Transmembrane</keyword>
<keyword evidence="2" id="KW-0472">Membrane</keyword>
<keyword evidence="2" id="KW-1133">Transmembrane helix</keyword>
<protein>
    <recommendedName>
        <fullName evidence="3">DUF7703 domain-containing protein</fullName>
    </recommendedName>
</protein>
<keyword evidence="5" id="KW-1185">Reference proteome</keyword>
<dbReference type="PANTHER" id="PTHR37013:SF3">
    <property type="entry name" value="INTEGRAL MEMBRANE PROTEIN (AFU_ORTHOLOGUE AFUA_1G05950)"/>
    <property type="match status" value="1"/>
</dbReference>
<feature type="transmembrane region" description="Helical" evidence="2">
    <location>
        <begin position="121"/>
        <end position="142"/>
    </location>
</feature>
<dbReference type="PANTHER" id="PTHR37013">
    <property type="entry name" value="INTEGRAL MEMBRANE PROTEIN (AFU_ORTHOLOGUE AFUA_1G05950)-RELATED"/>
    <property type="match status" value="1"/>
</dbReference>
<dbReference type="OrthoDB" id="405906at2759"/>
<proteinExistence type="predicted"/>
<name>A0A2V1E6N2_9PLEO</name>
<feature type="compositionally biased region" description="Basic residues" evidence="1">
    <location>
        <begin position="270"/>
        <end position="288"/>
    </location>
</feature>
<feature type="transmembrane region" description="Helical" evidence="2">
    <location>
        <begin position="55"/>
        <end position="76"/>
    </location>
</feature>
<feature type="transmembrane region" description="Helical" evidence="2">
    <location>
        <begin position="22"/>
        <end position="43"/>
    </location>
</feature>
<evidence type="ECO:0000313" key="5">
    <source>
        <dbReference type="Proteomes" id="UP000244855"/>
    </source>
</evidence>
<organism evidence="4 5">
    <name type="scientific">Periconia macrospinosa</name>
    <dbReference type="NCBI Taxonomy" id="97972"/>
    <lineage>
        <taxon>Eukaryota</taxon>
        <taxon>Fungi</taxon>
        <taxon>Dikarya</taxon>
        <taxon>Ascomycota</taxon>
        <taxon>Pezizomycotina</taxon>
        <taxon>Dothideomycetes</taxon>
        <taxon>Pleosporomycetidae</taxon>
        <taxon>Pleosporales</taxon>
        <taxon>Massarineae</taxon>
        <taxon>Periconiaceae</taxon>
        <taxon>Periconia</taxon>
    </lineage>
</organism>
<gene>
    <name evidence="4" type="ORF">DM02DRAFT_134174</name>
</gene>
<dbReference type="Pfam" id="PF24802">
    <property type="entry name" value="DUF7703"/>
    <property type="match status" value="1"/>
</dbReference>
<feature type="transmembrane region" description="Helical" evidence="2">
    <location>
        <begin position="82"/>
        <end position="105"/>
    </location>
</feature>
<accession>A0A2V1E6N2</accession>
<dbReference type="STRING" id="97972.A0A2V1E6N2"/>
<evidence type="ECO:0000313" key="4">
    <source>
        <dbReference type="EMBL" id="PVI04940.1"/>
    </source>
</evidence>
<sequence length="385" mass="43012">MTLEGRDSGIGPQFVLSKAQSLTLIAFLTVALYNVVELTTLIFSKFRQYRGTYFYSLLVASWGIVPYSVGFILKYQRVPVPWWLYVACIDIGWPCMVTGQSMVLYSRIHLISRGTSMKGRWILYMIITNAIICQIPVIVILTGANSPNPGPYTEPYSIYERIQVSVFFVQEAIISGVYVQETIRMLRSEGSIRASAKKVMTHLIMVNVLIVLLDISMLAFEFAGLYSFQVSYKAAVYSIKLKMEFAILNRLVAMVQGRLQDSSINNNPRASRKKPSSRLRSHGFKRSGYRTPLSESLGGKNSTLGNSAYAKMEDTMPAINLAEMGVIKTTEVSVETAARDPNEATAADDPMVDATWLKDWEQHIPPPAHCKPSQMSSEESIIISI</sequence>
<dbReference type="Proteomes" id="UP000244855">
    <property type="component" value="Unassembled WGS sequence"/>
</dbReference>
<dbReference type="EMBL" id="KZ805317">
    <property type="protein sequence ID" value="PVI04940.1"/>
    <property type="molecule type" value="Genomic_DNA"/>
</dbReference>
<dbReference type="AlphaFoldDB" id="A0A2V1E6N2"/>
<evidence type="ECO:0000259" key="3">
    <source>
        <dbReference type="Pfam" id="PF24802"/>
    </source>
</evidence>
<feature type="domain" description="DUF7703" evidence="3">
    <location>
        <begin position="16"/>
        <end position="255"/>
    </location>
</feature>
<feature type="region of interest" description="Disordered" evidence="1">
    <location>
        <begin position="263"/>
        <end position="300"/>
    </location>
</feature>
<feature type="transmembrane region" description="Helical" evidence="2">
    <location>
        <begin position="199"/>
        <end position="220"/>
    </location>
</feature>